<dbReference type="EMBL" id="WUML01000008">
    <property type="protein sequence ID" value="MXO00903.1"/>
    <property type="molecule type" value="Genomic_DNA"/>
</dbReference>
<dbReference type="Proteomes" id="UP000440304">
    <property type="component" value="Unassembled WGS sequence"/>
</dbReference>
<gene>
    <name evidence="1" type="ORF">GR156_11355</name>
</gene>
<dbReference type="RefSeq" id="WP_160786291.1">
    <property type="nucleotide sequence ID" value="NZ_CP086610.1"/>
</dbReference>
<dbReference type="AlphaFoldDB" id="A0A6N8TC87"/>
<sequence length="45" mass="5136">MLPTRYSSAKQITRQLDEAVVAKFHETGKSWQGRMNETLRKAASL</sequence>
<protein>
    <recommendedName>
        <fullName evidence="3">BrnA antitoxin family protein</fullName>
    </recommendedName>
</protein>
<dbReference type="OrthoDB" id="361944at2"/>
<proteinExistence type="predicted"/>
<evidence type="ECO:0000313" key="2">
    <source>
        <dbReference type="Proteomes" id="UP000440304"/>
    </source>
</evidence>
<reference evidence="1 2" key="1">
    <citation type="submission" date="2019-12" db="EMBL/GenBank/DDBJ databases">
        <title>Shinella granuli gen. nov., sp. nov., and proposal of the reclassification of Zoogloea ramigera ATCC 19623 as Shinella zoogloeoides sp. nov.</title>
        <authorList>
            <person name="Gao J."/>
        </authorList>
    </citation>
    <scope>NUCLEOTIDE SEQUENCE [LARGE SCALE GENOMIC DNA]</scope>
    <source>
        <strain evidence="1 2">DSM 287</strain>
    </source>
</reference>
<comment type="caution">
    <text evidence="1">The sequence shown here is derived from an EMBL/GenBank/DDBJ whole genome shotgun (WGS) entry which is preliminary data.</text>
</comment>
<evidence type="ECO:0008006" key="3">
    <source>
        <dbReference type="Google" id="ProtNLM"/>
    </source>
</evidence>
<dbReference type="Pfam" id="PF14384">
    <property type="entry name" value="BrnA_antitoxin"/>
    <property type="match status" value="1"/>
</dbReference>
<name>A0A6N8TC87_SHIZO</name>
<evidence type="ECO:0000313" key="1">
    <source>
        <dbReference type="EMBL" id="MXO00903.1"/>
    </source>
</evidence>
<dbReference type="InterPro" id="IPR025528">
    <property type="entry name" value="BrnA_antitoxin"/>
</dbReference>
<accession>A0A6N8TC87</accession>
<organism evidence="1 2">
    <name type="scientific">Shinella zoogloeoides</name>
    <name type="common">Crabtreella saccharophila</name>
    <dbReference type="NCBI Taxonomy" id="352475"/>
    <lineage>
        <taxon>Bacteria</taxon>
        <taxon>Pseudomonadati</taxon>
        <taxon>Pseudomonadota</taxon>
        <taxon>Alphaproteobacteria</taxon>
        <taxon>Hyphomicrobiales</taxon>
        <taxon>Rhizobiaceae</taxon>
        <taxon>Shinella</taxon>
    </lineage>
</organism>